<evidence type="ECO:0000259" key="7">
    <source>
        <dbReference type="Pfam" id="PF13480"/>
    </source>
</evidence>
<dbReference type="InterPro" id="IPR050644">
    <property type="entry name" value="PG_Glycine_Bridge_Synth"/>
</dbReference>
<keyword evidence="2" id="KW-0808">Transferase</keyword>
<dbReference type="EMBL" id="BPRE01000007">
    <property type="protein sequence ID" value="GJE75977.1"/>
    <property type="molecule type" value="Genomic_DNA"/>
</dbReference>
<evidence type="ECO:0000256" key="1">
    <source>
        <dbReference type="ARBA" id="ARBA00009943"/>
    </source>
</evidence>
<feature type="domain" description="BioF2-like acetyltransferase" evidence="7">
    <location>
        <begin position="154"/>
        <end position="297"/>
    </location>
</feature>
<keyword evidence="6" id="KW-0961">Cell wall biogenesis/degradation</keyword>
<sequence length="328" mass="35937">MQVIPIDDLSVWDAAVWAHASGTIFAAAGWGTYKARCGADIARLGVSDENGDLLGLAQMQVRARGPARQIYVQGGPLLTDKGERHGEAVMRALLTYLALGPLDLMIVDPARAESPGAVLGLLAAGFAPVTAAGRHTLEVDLTHGLEKVQAEMEQRWRKALRKAQRNTELSLHFLDTVNERLAAFDAFAEMYKALKLRKGFSNNFDASAYRDLAANDPHLVMLEVRDGGERCLVRIAHVSRNRFTDFFTASTERAKVNAAAYLAVWGFICRGAEEGCRVFDFGGIDPANNRGVYDFKRGLTRNVVPSSSLWLYSRTRTVRAVAGTLLSR</sequence>
<gene>
    <name evidence="8" type="ORF">BGCPKDLD_2566</name>
</gene>
<dbReference type="PROSITE" id="PS51191">
    <property type="entry name" value="FEMABX"/>
    <property type="match status" value="1"/>
</dbReference>
<dbReference type="InterPro" id="IPR016181">
    <property type="entry name" value="Acyl_CoA_acyltransferase"/>
</dbReference>
<comment type="caution">
    <text evidence="8">The sequence shown here is derived from an EMBL/GenBank/DDBJ whole genome shotgun (WGS) entry which is preliminary data.</text>
</comment>
<evidence type="ECO:0000313" key="9">
    <source>
        <dbReference type="Proteomes" id="UP001055093"/>
    </source>
</evidence>
<evidence type="ECO:0000256" key="5">
    <source>
        <dbReference type="ARBA" id="ARBA00023315"/>
    </source>
</evidence>
<dbReference type="PANTHER" id="PTHR36174">
    <property type="entry name" value="LIPID II:GLYCINE GLYCYLTRANSFERASE"/>
    <property type="match status" value="1"/>
</dbReference>
<dbReference type="Gene3D" id="3.40.630.30">
    <property type="match status" value="2"/>
</dbReference>
<keyword evidence="3" id="KW-0133">Cell shape</keyword>
<dbReference type="PANTHER" id="PTHR36174:SF1">
    <property type="entry name" value="LIPID II:GLYCINE GLYCYLTRANSFERASE"/>
    <property type="match status" value="1"/>
</dbReference>
<evidence type="ECO:0000256" key="6">
    <source>
        <dbReference type="ARBA" id="ARBA00023316"/>
    </source>
</evidence>
<evidence type="ECO:0000256" key="2">
    <source>
        <dbReference type="ARBA" id="ARBA00022679"/>
    </source>
</evidence>
<evidence type="ECO:0000313" key="8">
    <source>
        <dbReference type="EMBL" id="GJE75977.1"/>
    </source>
</evidence>
<dbReference type="RefSeq" id="WP_137828868.1">
    <property type="nucleotide sequence ID" value="NZ_BPRE01000007.1"/>
</dbReference>
<comment type="similarity">
    <text evidence="1">Belongs to the FemABX family.</text>
</comment>
<organism evidence="8 9">
    <name type="scientific">Methylorubrum suomiense</name>
    <dbReference type="NCBI Taxonomy" id="144191"/>
    <lineage>
        <taxon>Bacteria</taxon>
        <taxon>Pseudomonadati</taxon>
        <taxon>Pseudomonadota</taxon>
        <taxon>Alphaproteobacteria</taxon>
        <taxon>Hyphomicrobiales</taxon>
        <taxon>Methylobacteriaceae</taxon>
        <taxon>Methylorubrum</taxon>
    </lineage>
</organism>
<name>A0ABQ4UY20_9HYPH</name>
<evidence type="ECO:0000256" key="3">
    <source>
        <dbReference type="ARBA" id="ARBA00022960"/>
    </source>
</evidence>
<dbReference type="InterPro" id="IPR038740">
    <property type="entry name" value="BioF2-like_GNAT_dom"/>
</dbReference>
<dbReference type="Pfam" id="PF13480">
    <property type="entry name" value="Acetyltransf_6"/>
    <property type="match status" value="1"/>
</dbReference>
<keyword evidence="4" id="KW-0573">Peptidoglycan synthesis</keyword>
<evidence type="ECO:0000256" key="4">
    <source>
        <dbReference type="ARBA" id="ARBA00022984"/>
    </source>
</evidence>
<proteinExistence type="inferred from homology"/>
<dbReference type="InterPro" id="IPR003447">
    <property type="entry name" value="FEMABX"/>
</dbReference>
<keyword evidence="9" id="KW-1185">Reference proteome</keyword>
<reference evidence="8" key="2">
    <citation type="submission" date="2021-08" db="EMBL/GenBank/DDBJ databases">
        <authorList>
            <person name="Tani A."/>
            <person name="Ola A."/>
            <person name="Ogura Y."/>
            <person name="Katsura K."/>
            <person name="Hayashi T."/>
        </authorList>
    </citation>
    <scope>NUCLEOTIDE SEQUENCE</scope>
    <source>
        <strain evidence="8">DSM 14458</strain>
    </source>
</reference>
<accession>A0ABQ4UY20</accession>
<dbReference type="Proteomes" id="UP001055093">
    <property type="component" value="Unassembled WGS sequence"/>
</dbReference>
<keyword evidence="5" id="KW-0012">Acyltransferase</keyword>
<dbReference type="SUPFAM" id="SSF55729">
    <property type="entry name" value="Acyl-CoA N-acyltransferases (Nat)"/>
    <property type="match status" value="2"/>
</dbReference>
<protein>
    <recommendedName>
        <fullName evidence="7">BioF2-like acetyltransferase domain-containing protein</fullName>
    </recommendedName>
</protein>
<reference evidence="8" key="1">
    <citation type="journal article" date="2021" name="Front. Microbiol.">
        <title>Comprehensive Comparative Genomics and Phenotyping of Methylobacterium Species.</title>
        <authorList>
            <person name="Alessa O."/>
            <person name="Ogura Y."/>
            <person name="Fujitani Y."/>
            <person name="Takami H."/>
            <person name="Hayashi T."/>
            <person name="Sahin N."/>
            <person name="Tani A."/>
        </authorList>
    </citation>
    <scope>NUCLEOTIDE SEQUENCE</scope>
    <source>
        <strain evidence="8">DSM 14458</strain>
    </source>
</reference>